<dbReference type="PANTHER" id="PTHR42032">
    <property type="entry name" value="YALI0E30679P"/>
    <property type="match status" value="1"/>
</dbReference>
<dbReference type="PANTHER" id="PTHR42032:SF1">
    <property type="entry name" value="YALI0E30679P"/>
    <property type="match status" value="1"/>
</dbReference>
<dbReference type="AlphaFoldDB" id="A0A0D2D5R4"/>
<dbReference type="RefSeq" id="XP_016258709.1">
    <property type="nucleotide sequence ID" value="XM_016410902.1"/>
</dbReference>
<name>A0A0D2D5R4_9EURO</name>
<evidence type="ECO:0000256" key="1">
    <source>
        <dbReference type="SAM" id="Coils"/>
    </source>
</evidence>
<keyword evidence="1" id="KW-0175">Coiled coil</keyword>
<feature type="region of interest" description="Disordered" evidence="2">
    <location>
        <begin position="446"/>
        <end position="483"/>
    </location>
</feature>
<feature type="coiled-coil region" evidence="1">
    <location>
        <begin position="367"/>
        <end position="394"/>
    </location>
</feature>
<feature type="region of interest" description="Disordered" evidence="2">
    <location>
        <begin position="146"/>
        <end position="196"/>
    </location>
</feature>
<keyword evidence="5" id="KW-1185">Reference proteome</keyword>
<dbReference type="Proteomes" id="UP000053342">
    <property type="component" value="Unassembled WGS sequence"/>
</dbReference>
<evidence type="ECO:0000313" key="5">
    <source>
        <dbReference type="Proteomes" id="UP000053342"/>
    </source>
</evidence>
<feature type="transmembrane region" description="Helical" evidence="3">
    <location>
        <begin position="402"/>
        <end position="423"/>
    </location>
</feature>
<accession>A0A0D2D5R4</accession>
<organism evidence="4 5">
    <name type="scientific">Exophiala oligosperma</name>
    <dbReference type="NCBI Taxonomy" id="215243"/>
    <lineage>
        <taxon>Eukaryota</taxon>
        <taxon>Fungi</taxon>
        <taxon>Dikarya</taxon>
        <taxon>Ascomycota</taxon>
        <taxon>Pezizomycotina</taxon>
        <taxon>Eurotiomycetes</taxon>
        <taxon>Chaetothyriomycetidae</taxon>
        <taxon>Chaetothyriales</taxon>
        <taxon>Herpotrichiellaceae</taxon>
        <taxon>Exophiala</taxon>
    </lineage>
</organism>
<feature type="region of interest" description="Disordered" evidence="2">
    <location>
        <begin position="1"/>
        <end position="34"/>
    </location>
</feature>
<evidence type="ECO:0000256" key="2">
    <source>
        <dbReference type="SAM" id="MobiDB-lite"/>
    </source>
</evidence>
<gene>
    <name evidence="4" type="ORF">PV06_09449</name>
</gene>
<sequence length="483" mass="53154">MASEKRPSITLPSSSPTGRGVSPSPQGLRLRPLGRATTFAEDNSRLGRRSSSFISETLSETRRSLRSSTDDILLPRLKDGDDIVDHDENSHWQSLPLGLALLPAVGGLLFKNGSAVITDITLLGLAAIFMNWALRSPWDWYRAAQTQAPPGSATPPVFTPIDERDEELDPTANPVGGEGSPSAHPSGPKSISSSGLHHAEKASARKELRIYELAALVCCFTFPLLAAWLLHGIRSQLSRPSEGLVSDYNLTIFILVSEIRPLSHLIKMVQKRTLFLQRKVSADLLADSRRVDNQQLKDLSHRLEELEAHVADRIDTEAPQIPEPVGKALDAKIPTVVRTEVQKTVQPEVDALNRAMRRYEKRTTISAVQFESRLQDLEARLNDVVSLAAAVQRNADRKTDSYFLILTNWACAMVVVPAQYLLYLLSLPGKMANAVIAWPKQYFSKTTKSAAPGKDARTARRSAAPRSSDREKRAKVSHTQAAS</sequence>
<dbReference type="EMBL" id="KN847341">
    <property type="protein sequence ID" value="KIW38493.1"/>
    <property type="molecule type" value="Genomic_DNA"/>
</dbReference>
<proteinExistence type="predicted"/>
<feature type="transmembrane region" description="Helical" evidence="3">
    <location>
        <begin position="210"/>
        <end position="230"/>
    </location>
</feature>
<dbReference type="OrthoDB" id="5422510at2759"/>
<dbReference type="GeneID" id="27361523"/>
<evidence type="ECO:0000313" key="4">
    <source>
        <dbReference type="EMBL" id="KIW38493.1"/>
    </source>
</evidence>
<keyword evidence="3" id="KW-0812">Transmembrane</keyword>
<dbReference type="VEuPathDB" id="FungiDB:PV06_09449"/>
<protein>
    <submittedName>
        <fullName evidence="4">Uncharacterized protein</fullName>
    </submittedName>
</protein>
<keyword evidence="3" id="KW-0472">Membrane</keyword>
<evidence type="ECO:0000256" key="3">
    <source>
        <dbReference type="SAM" id="Phobius"/>
    </source>
</evidence>
<keyword evidence="3" id="KW-1133">Transmembrane helix</keyword>
<dbReference type="STRING" id="215243.A0A0D2D5R4"/>
<reference evidence="4 5" key="1">
    <citation type="submission" date="2015-01" db="EMBL/GenBank/DDBJ databases">
        <title>The Genome Sequence of Exophiala oligosperma CBS72588.</title>
        <authorList>
            <consortium name="The Broad Institute Genomics Platform"/>
            <person name="Cuomo C."/>
            <person name="de Hoog S."/>
            <person name="Gorbushina A."/>
            <person name="Stielow B."/>
            <person name="Teixiera M."/>
            <person name="Abouelleil A."/>
            <person name="Chapman S.B."/>
            <person name="Priest M."/>
            <person name="Young S.K."/>
            <person name="Wortman J."/>
            <person name="Nusbaum C."/>
            <person name="Birren B."/>
        </authorList>
    </citation>
    <scope>NUCLEOTIDE SEQUENCE [LARGE SCALE GENOMIC DNA]</scope>
    <source>
        <strain evidence="4 5">CBS 72588</strain>
    </source>
</reference>
<dbReference type="HOGENOM" id="CLU_025640_2_0_1"/>